<dbReference type="EMBL" id="CP030239">
    <property type="protein sequence ID" value="AWX92487.1"/>
    <property type="molecule type" value="Genomic_DNA"/>
</dbReference>
<dbReference type="Proteomes" id="UP000249922">
    <property type="component" value="Chromosome"/>
</dbReference>
<reference evidence="2 3" key="1">
    <citation type="submission" date="2018-06" db="EMBL/GenBank/DDBJ databases">
        <title>Complete genome sequence of Paracoccus mutanolyticus strain RSP-02 isolated from cellulosic waste.</title>
        <authorList>
            <person name="Amrutha R.N."/>
            <person name="Shrivastav A."/>
            <person name="Buddana S.K."/>
            <person name="Deshpande U."/>
            <person name="Prakasham R.S."/>
        </authorList>
    </citation>
    <scope>NUCLEOTIDE SEQUENCE [LARGE SCALE GENOMIC DNA]</scope>
    <source>
        <strain evidence="2 3">RSP-02</strain>
    </source>
</reference>
<feature type="region of interest" description="Disordered" evidence="1">
    <location>
        <begin position="1"/>
        <end position="23"/>
    </location>
</feature>
<gene>
    <name evidence="2" type="ORF">DPM13_02555</name>
</gene>
<accession>A0ABM6WPH8</accession>
<evidence type="ECO:0000313" key="3">
    <source>
        <dbReference type="Proteomes" id="UP000249922"/>
    </source>
</evidence>
<evidence type="ECO:0000313" key="2">
    <source>
        <dbReference type="EMBL" id="AWX92487.1"/>
    </source>
</evidence>
<keyword evidence="3" id="KW-1185">Reference proteome</keyword>
<protein>
    <submittedName>
        <fullName evidence="2">Uncharacterized protein</fullName>
    </submittedName>
</protein>
<organism evidence="2 3">
    <name type="scientific">Paracoccus mutanolyticus</name>
    <dbReference type="NCBI Taxonomy" id="1499308"/>
    <lineage>
        <taxon>Bacteria</taxon>
        <taxon>Pseudomonadati</taxon>
        <taxon>Pseudomonadota</taxon>
        <taxon>Alphaproteobacteria</taxon>
        <taxon>Rhodobacterales</taxon>
        <taxon>Paracoccaceae</taxon>
        <taxon>Paracoccus</taxon>
    </lineage>
</organism>
<name>A0ABM6WPH8_9RHOB</name>
<sequence>MPWPGPRATAPAPCRSWPNWPGQPPPACGWTPGCLVAADREQGIAALLQLLDGTPEAPRAWAGRIERALAS</sequence>
<evidence type="ECO:0000256" key="1">
    <source>
        <dbReference type="SAM" id="MobiDB-lite"/>
    </source>
</evidence>
<dbReference type="RefSeq" id="WP_112887396.1">
    <property type="nucleotide sequence ID" value="NZ_CP030239.1"/>
</dbReference>
<proteinExistence type="predicted"/>